<dbReference type="SUPFAM" id="SSF54001">
    <property type="entry name" value="Cysteine proteinases"/>
    <property type="match status" value="1"/>
</dbReference>
<dbReference type="GO" id="GO:0006508">
    <property type="term" value="P:proteolysis"/>
    <property type="evidence" value="ECO:0007669"/>
    <property type="project" value="UniProtKB-KW"/>
</dbReference>
<dbReference type="Gene3D" id="3.40.395.10">
    <property type="entry name" value="Adenoviral Proteinase, Chain A"/>
    <property type="match status" value="1"/>
</dbReference>
<dbReference type="AlphaFoldDB" id="A0AAV7HNL3"/>
<evidence type="ECO:0000313" key="6">
    <source>
        <dbReference type="Proteomes" id="UP000775213"/>
    </source>
</evidence>
<keyword evidence="2" id="KW-0645">Protease</keyword>
<evidence type="ECO:0000256" key="2">
    <source>
        <dbReference type="ARBA" id="ARBA00022670"/>
    </source>
</evidence>
<dbReference type="GO" id="GO:0008234">
    <property type="term" value="F:cysteine-type peptidase activity"/>
    <property type="evidence" value="ECO:0007669"/>
    <property type="project" value="InterPro"/>
</dbReference>
<evidence type="ECO:0000256" key="1">
    <source>
        <dbReference type="ARBA" id="ARBA00005234"/>
    </source>
</evidence>
<evidence type="ECO:0000259" key="4">
    <source>
        <dbReference type="PROSITE" id="PS50600"/>
    </source>
</evidence>
<reference evidence="5 6" key="1">
    <citation type="journal article" date="2021" name="Hortic Res">
        <title>Chromosome-scale assembly of the Dendrobium chrysotoxum genome enhances the understanding of orchid evolution.</title>
        <authorList>
            <person name="Zhang Y."/>
            <person name="Zhang G.Q."/>
            <person name="Zhang D."/>
            <person name="Liu X.D."/>
            <person name="Xu X.Y."/>
            <person name="Sun W.H."/>
            <person name="Yu X."/>
            <person name="Zhu X."/>
            <person name="Wang Z.W."/>
            <person name="Zhao X."/>
            <person name="Zhong W.Y."/>
            <person name="Chen H."/>
            <person name="Yin W.L."/>
            <person name="Huang T."/>
            <person name="Niu S.C."/>
            <person name="Liu Z.J."/>
        </authorList>
    </citation>
    <scope>NUCLEOTIDE SEQUENCE [LARGE SCALE GENOMIC DNA]</scope>
    <source>
        <strain evidence="5">Lindl</strain>
    </source>
</reference>
<dbReference type="InterPro" id="IPR038765">
    <property type="entry name" value="Papain-like_cys_pep_sf"/>
</dbReference>
<dbReference type="InterPro" id="IPR003653">
    <property type="entry name" value="Peptidase_C48_C"/>
</dbReference>
<organism evidence="5 6">
    <name type="scientific">Dendrobium chrysotoxum</name>
    <name type="common">Orchid</name>
    <dbReference type="NCBI Taxonomy" id="161865"/>
    <lineage>
        <taxon>Eukaryota</taxon>
        <taxon>Viridiplantae</taxon>
        <taxon>Streptophyta</taxon>
        <taxon>Embryophyta</taxon>
        <taxon>Tracheophyta</taxon>
        <taxon>Spermatophyta</taxon>
        <taxon>Magnoliopsida</taxon>
        <taxon>Liliopsida</taxon>
        <taxon>Asparagales</taxon>
        <taxon>Orchidaceae</taxon>
        <taxon>Epidendroideae</taxon>
        <taxon>Malaxideae</taxon>
        <taxon>Dendrobiinae</taxon>
        <taxon>Dendrobium</taxon>
    </lineage>
</organism>
<dbReference type="PROSITE" id="PS50600">
    <property type="entry name" value="ULP_PROTEASE"/>
    <property type="match status" value="1"/>
</dbReference>
<feature type="domain" description="Ubiquitin-like protease family profile" evidence="4">
    <location>
        <begin position="1"/>
        <end position="210"/>
    </location>
</feature>
<dbReference type="EMBL" id="JAGFBR010000001">
    <property type="protein sequence ID" value="KAH0470531.1"/>
    <property type="molecule type" value="Genomic_DNA"/>
</dbReference>
<sequence>MAGKAPPYPPAKRKIYVCPITYRCYVSTFRSICDTFVEQISPEVGYAIPFTAGEIALLTGLPNKEHTSIHAPIYTDKRPCFLRWDDDIIDTIETIFDFLQGVTQAEINLNYKGRDKLSKLYIDHITKFAVTSCNILLQPIIDSSHWTLLVGLLNEHRTNSCSYIRSLYYDTKGAFDSDIRKWKINVIAGVPIQTNSVDCGMFVCKYMKMINLEGNTTWTNSKSWPGKMPKYRVEFAHELFCKSLEE</sequence>
<accession>A0AAV7HNL3</accession>
<name>A0AAV7HNL3_DENCH</name>
<protein>
    <recommendedName>
        <fullName evidence="4">Ubiquitin-like protease family profile domain-containing protein</fullName>
    </recommendedName>
</protein>
<gene>
    <name evidence="5" type="ORF">IEQ34_000254</name>
</gene>
<keyword evidence="3" id="KW-0378">Hydrolase</keyword>
<proteinExistence type="inferred from homology"/>
<comment type="caution">
    <text evidence="5">The sequence shown here is derived from an EMBL/GenBank/DDBJ whole genome shotgun (WGS) entry which is preliminary data.</text>
</comment>
<dbReference type="Pfam" id="PF02902">
    <property type="entry name" value="Peptidase_C48"/>
    <property type="match status" value="1"/>
</dbReference>
<evidence type="ECO:0000256" key="3">
    <source>
        <dbReference type="ARBA" id="ARBA00022801"/>
    </source>
</evidence>
<keyword evidence="6" id="KW-1185">Reference proteome</keyword>
<comment type="similarity">
    <text evidence="1">Belongs to the peptidase C48 family.</text>
</comment>
<evidence type="ECO:0000313" key="5">
    <source>
        <dbReference type="EMBL" id="KAH0470531.1"/>
    </source>
</evidence>
<dbReference type="Proteomes" id="UP000775213">
    <property type="component" value="Unassembled WGS sequence"/>
</dbReference>